<reference evidence="5 6" key="1">
    <citation type="submission" date="2023-09" db="EMBL/GenBank/DDBJ databases">
        <authorList>
            <person name="Page C.A."/>
            <person name="Perez-Diaz I.M."/>
        </authorList>
    </citation>
    <scope>NUCLEOTIDE SEQUENCE [LARGE SCALE GENOMIC DNA]</scope>
    <source>
        <strain evidence="5 6">Ll15</strain>
    </source>
</reference>
<evidence type="ECO:0000256" key="3">
    <source>
        <dbReference type="ARBA" id="ARBA00023163"/>
    </source>
</evidence>
<dbReference type="EMBL" id="CP137624">
    <property type="protein sequence ID" value="WPK11019.1"/>
    <property type="molecule type" value="Genomic_DNA"/>
</dbReference>
<protein>
    <submittedName>
        <fullName evidence="5">MarR family transcriptional regulator</fullName>
    </submittedName>
</protein>
<proteinExistence type="predicted"/>
<dbReference type="PROSITE" id="PS50995">
    <property type="entry name" value="HTH_MARR_2"/>
    <property type="match status" value="1"/>
</dbReference>
<dbReference type="Gene3D" id="1.10.10.10">
    <property type="entry name" value="Winged helix-like DNA-binding domain superfamily/Winged helix DNA-binding domain"/>
    <property type="match status" value="1"/>
</dbReference>
<dbReference type="RefSeq" id="WP_319836120.1">
    <property type="nucleotide sequence ID" value="NZ_CP137624.1"/>
</dbReference>
<feature type="domain" description="HTH marR-type" evidence="4">
    <location>
        <begin position="1"/>
        <end position="136"/>
    </location>
</feature>
<sequence>MKLDECINFLLSVAQHKVHKHFNHQLEKFDITPAQYGVLNCLWMEGKITPKRIGELLYLEAPTVSGILDKMQKMNLIEREIDPTNRRNVFVTSTEKANQLRSNIEATSIEMNENVLQKLSEEEIAALKKGLAAVIKAELI</sequence>
<keyword evidence="6" id="KW-1185">Reference proteome</keyword>
<evidence type="ECO:0000313" key="6">
    <source>
        <dbReference type="Proteomes" id="UP001322664"/>
    </source>
</evidence>
<dbReference type="PRINTS" id="PR00598">
    <property type="entry name" value="HTHMARR"/>
</dbReference>
<dbReference type="Pfam" id="PF01047">
    <property type="entry name" value="MarR"/>
    <property type="match status" value="1"/>
</dbReference>
<organism evidence="5 6">
    <name type="scientific">Lysinibacillus louembei</name>
    <dbReference type="NCBI Taxonomy" id="1470088"/>
    <lineage>
        <taxon>Bacteria</taxon>
        <taxon>Bacillati</taxon>
        <taxon>Bacillota</taxon>
        <taxon>Bacilli</taxon>
        <taxon>Bacillales</taxon>
        <taxon>Bacillaceae</taxon>
        <taxon>Lysinibacillus</taxon>
    </lineage>
</organism>
<dbReference type="PANTHER" id="PTHR42756:SF1">
    <property type="entry name" value="TRANSCRIPTIONAL REPRESSOR OF EMRAB OPERON"/>
    <property type="match status" value="1"/>
</dbReference>
<evidence type="ECO:0000256" key="1">
    <source>
        <dbReference type="ARBA" id="ARBA00023015"/>
    </source>
</evidence>
<keyword evidence="1" id="KW-0805">Transcription regulation</keyword>
<accession>A0ABZ0RS24</accession>
<dbReference type="InterPro" id="IPR036390">
    <property type="entry name" value="WH_DNA-bd_sf"/>
</dbReference>
<evidence type="ECO:0000313" key="5">
    <source>
        <dbReference type="EMBL" id="WPK11019.1"/>
    </source>
</evidence>
<keyword evidence="3" id="KW-0804">Transcription</keyword>
<dbReference type="InterPro" id="IPR036388">
    <property type="entry name" value="WH-like_DNA-bd_sf"/>
</dbReference>
<dbReference type="SMART" id="SM00347">
    <property type="entry name" value="HTH_MARR"/>
    <property type="match status" value="1"/>
</dbReference>
<keyword evidence="2" id="KW-0238">DNA-binding</keyword>
<evidence type="ECO:0000259" key="4">
    <source>
        <dbReference type="PROSITE" id="PS50995"/>
    </source>
</evidence>
<dbReference type="Proteomes" id="UP001322664">
    <property type="component" value="Chromosome"/>
</dbReference>
<gene>
    <name evidence="5" type="ORF">R6U77_14135</name>
</gene>
<evidence type="ECO:0000256" key="2">
    <source>
        <dbReference type="ARBA" id="ARBA00023125"/>
    </source>
</evidence>
<dbReference type="InterPro" id="IPR000835">
    <property type="entry name" value="HTH_MarR-typ"/>
</dbReference>
<dbReference type="SUPFAM" id="SSF46785">
    <property type="entry name" value="Winged helix' DNA-binding domain"/>
    <property type="match status" value="1"/>
</dbReference>
<dbReference type="PANTHER" id="PTHR42756">
    <property type="entry name" value="TRANSCRIPTIONAL REGULATOR, MARR"/>
    <property type="match status" value="1"/>
</dbReference>
<name>A0ABZ0RS24_9BACI</name>